<organism evidence="1 2">
    <name type="scientific">Phyllobacterium pellucidum</name>
    <dbReference type="NCBI Taxonomy" id="2740464"/>
    <lineage>
        <taxon>Bacteria</taxon>
        <taxon>Pseudomonadati</taxon>
        <taxon>Pseudomonadota</taxon>
        <taxon>Alphaproteobacteria</taxon>
        <taxon>Hyphomicrobiales</taxon>
        <taxon>Phyllobacteriaceae</taxon>
        <taxon>Phyllobacterium</taxon>
    </lineage>
</organism>
<reference evidence="1 2" key="1">
    <citation type="submission" date="2020-05" db="EMBL/GenBank/DDBJ databases">
        <authorList>
            <person name="Kim M.K."/>
        </authorList>
    </citation>
    <scope>NUCLEOTIDE SEQUENCE [LARGE SCALE GENOMIC DNA]</scope>
    <source>
        <strain evidence="1 2">BT25</strain>
    </source>
</reference>
<gene>
    <name evidence="1" type="ORF">HQ945_17190</name>
</gene>
<dbReference type="RefSeq" id="WP_162737230.1">
    <property type="nucleotide sequence ID" value="NZ_JABUMX010000004.1"/>
</dbReference>
<dbReference type="Pfam" id="PF03737">
    <property type="entry name" value="RraA-like"/>
    <property type="match status" value="1"/>
</dbReference>
<dbReference type="Gene3D" id="3.50.30.40">
    <property type="entry name" value="Ribonuclease E inhibitor RraA/RraA-like"/>
    <property type="match status" value="1"/>
</dbReference>
<evidence type="ECO:0000313" key="2">
    <source>
        <dbReference type="Proteomes" id="UP000550508"/>
    </source>
</evidence>
<sequence length="35" mass="3596">MTTNRNICPGELMSTGAKTRGAAAAIVNGTVRDFA</sequence>
<comment type="caution">
    <text evidence="1">The sequence shown here is derived from an EMBL/GenBank/DDBJ whole genome shotgun (WGS) entry which is preliminary data.</text>
</comment>
<keyword evidence="2" id="KW-1185">Reference proteome</keyword>
<dbReference type="Proteomes" id="UP000550508">
    <property type="component" value="Unassembled WGS sequence"/>
</dbReference>
<protein>
    <submittedName>
        <fullName evidence="1">Uncharacterized protein</fullName>
    </submittedName>
</protein>
<dbReference type="InterPro" id="IPR005493">
    <property type="entry name" value="RraA/RraA-like"/>
</dbReference>
<dbReference type="SUPFAM" id="SSF89562">
    <property type="entry name" value="RraA-like"/>
    <property type="match status" value="1"/>
</dbReference>
<dbReference type="AlphaFoldDB" id="A0A849VSL2"/>
<accession>A0A849VSL2</accession>
<proteinExistence type="predicted"/>
<evidence type="ECO:0000313" key="1">
    <source>
        <dbReference type="EMBL" id="NTS32998.1"/>
    </source>
</evidence>
<name>A0A849VSL2_9HYPH</name>
<dbReference type="EMBL" id="JABUMX010000004">
    <property type="protein sequence ID" value="NTS32998.1"/>
    <property type="molecule type" value="Genomic_DNA"/>
</dbReference>
<dbReference type="InterPro" id="IPR036704">
    <property type="entry name" value="RraA/RraA-like_sf"/>
</dbReference>